<dbReference type="NCBIfam" id="TIGR02917">
    <property type="entry name" value="PEP_TPR_lipo"/>
    <property type="match status" value="1"/>
</dbReference>
<keyword evidence="3" id="KW-1185">Reference proteome</keyword>
<gene>
    <name evidence="2" type="ORF">theurythT_21130</name>
</gene>
<sequence length="952" mass="106819">MDLKRLLPQSVAIAISTFSLVLTPTSYSQSSESSQIGGYANALYEKAMSAYEQGDINTAVIHVKNALKEDSNNLPARLLFAQILLEYGELAAAEDQYRVALSLNADKSIVIIPFAQSLLLQSKHSTILTDINIGPYSPQVNTLVYVYRAKANTGLNKLDEAKFNYEQALTLDEGNIDALLGLSTIAKKQLDPLLARQYLMQAKAIAPNDPYVAFFEGEQFRQSLKLDDAISAYNEAIILREDYLDARRSRAAIYLDQNKLPKAKLDIEFLLSKQPNDPFAQLLHGIYLAKTNNSIEAKNVIAQASEKFSQIEPETIEQFAPLALIYGFSQYLQGNLQNATTSLNGYLQKNPSSKQAREILAEIASQRKQYDLAADLLQPVAHDQLTTRSAHIMLRSLIETQRYSQAIEFINSLPGKITDKPEMKNLHAVVLLKSGKAKQAIDLLSEQTSNDSFTADNQAMLILGYNYLNLGFTKEALQSAKQLEQLFAENDRQLSITDLNFIGSAYLVNGDDNQAKEYFKKALVIDKEDEIVNRNLAQLYLKNAEYSNAQAIIEGTLAKNPDNLNMLPIYGELLIAQNDNKSALAVYEQINELSPQNLKNKYQLANSYLANNQPQKAIDTANDINRLESLSPFALIVKAKANIQLSDLSQAARSLRIAFGLFTEDPEKLVEIAKLQLSAQDYLSVEKSIATISKLDSKQAQLHTLQVQLLEATGELENALKLLRQQKKKDGLYYRLEANILLKLYRDQEALNSAKKAYKLEPIIDNHELVIRCLLINKKLPESYVQFNDWLTNHPYDWRSWRKFANLYEQHGLSDKAIQAYLASININNKDIFSLNNVANLLVDNGNYTDALTHAKSAYQYAPLEAKVNDTYGWVLVHNNQANTAVNYFRESLARDNNNATTRFHLGVTLQQLNRNDEALTQLYQALSVAKSDALKAKIKQAIDGKFTLDNQ</sequence>
<dbReference type="SUPFAM" id="SSF48452">
    <property type="entry name" value="TPR-like"/>
    <property type="match status" value="5"/>
</dbReference>
<dbReference type="RefSeq" id="WP_284208031.1">
    <property type="nucleotide sequence ID" value="NZ_BSSU01000010.1"/>
</dbReference>
<feature type="repeat" description="TPR" evidence="1">
    <location>
        <begin position="496"/>
        <end position="529"/>
    </location>
</feature>
<keyword evidence="1" id="KW-0802">TPR repeat</keyword>
<reference evidence="2 3" key="1">
    <citation type="submission" date="2023-03" db="EMBL/GenBank/DDBJ databases">
        <title>Draft genome sequence of Thalassotalea eurytherma JCM 18482T.</title>
        <authorList>
            <person name="Sawabe T."/>
        </authorList>
    </citation>
    <scope>NUCLEOTIDE SEQUENCE [LARGE SCALE GENOMIC DNA]</scope>
    <source>
        <strain evidence="2 3">JCM 18482</strain>
    </source>
</reference>
<dbReference type="Pfam" id="PF13432">
    <property type="entry name" value="TPR_16"/>
    <property type="match status" value="1"/>
</dbReference>
<organism evidence="2 3">
    <name type="scientific">Thalassotalea eurytherma</name>
    <dbReference type="NCBI Taxonomy" id="1144278"/>
    <lineage>
        <taxon>Bacteria</taxon>
        <taxon>Pseudomonadati</taxon>
        <taxon>Pseudomonadota</taxon>
        <taxon>Gammaproteobacteria</taxon>
        <taxon>Alteromonadales</taxon>
        <taxon>Colwelliaceae</taxon>
        <taxon>Thalassotalea</taxon>
    </lineage>
</organism>
<dbReference type="SMART" id="SM00028">
    <property type="entry name" value="TPR"/>
    <property type="match status" value="14"/>
</dbReference>
<dbReference type="PANTHER" id="PTHR12558:SF13">
    <property type="entry name" value="CELL DIVISION CYCLE PROTEIN 27 HOMOLOG"/>
    <property type="match status" value="1"/>
</dbReference>
<dbReference type="InterPro" id="IPR019734">
    <property type="entry name" value="TPR_rpt"/>
</dbReference>
<dbReference type="InterPro" id="IPR014266">
    <property type="entry name" value="PEP-CTERM_TPR_PrsT"/>
</dbReference>
<dbReference type="Pfam" id="PF13181">
    <property type="entry name" value="TPR_8"/>
    <property type="match status" value="1"/>
</dbReference>
<dbReference type="Proteomes" id="UP001157133">
    <property type="component" value="Unassembled WGS sequence"/>
</dbReference>
<dbReference type="Pfam" id="PF14559">
    <property type="entry name" value="TPR_19"/>
    <property type="match status" value="2"/>
</dbReference>
<evidence type="ECO:0000256" key="1">
    <source>
        <dbReference type="PROSITE-ProRule" id="PRU00339"/>
    </source>
</evidence>
<dbReference type="InterPro" id="IPR011990">
    <property type="entry name" value="TPR-like_helical_dom_sf"/>
</dbReference>
<dbReference type="Pfam" id="PF12895">
    <property type="entry name" value="ANAPC3"/>
    <property type="match status" value="1"/>
</dbReference>
<accession>A0ABQ6H3A6</accession>
<comment type="caution">
    <text evidence="2">The sequence shown here is derived from an EMBL/GenBank/DDBJ whole genome shotgun (WGS) entry which is preliminary data.</text>
</comment>
<name>A0ABQ6H3A6_9GAMM</name>
<dbReference type="PROSITE" id="PS50005">
    <property type="entry name" value="TPR"/>
    <property type="match status" value="1"/>
</dbReference>
<protein>
    <recommendedName>
        <fullName evidence="4">PEP-CTERM system TPR-repeat protein PrsT</fullName>
    </recommendedName>
</protein>
<evidence type="ECO:0000313" key="2">
    <source>
        <dbReference type="EMBL" id="GLX82661.1"/>
    </source>
</evidence>
<dbReference type="Gene3D" id="1.25.40.10">
    <property type="entry name" value="Tetratricopeptide repeat domain"/>
    <property type="match status" value="4"/>
</dbReference>
<dbReference type="PANTHER" id="PTHR12558">
    <property type="entry name" value="CELL DIVISION CYCLE 16,23,27"/>
    <property type="match status" value="1"/>
</dbReference>
<dbReference type="EMBL" id="BSSU01000010">
    <property type="protein sequence ID" value="GLX82661.1"/>
    <property type="molecule type" value="Genomic_DNA"/>
</dbReference>
<evidence type="ECO:0000313" key="3">
    <source>
        <dbReference type="Proteomes" id="UP001157133"/>
    </source>
</evidence>
<proteinExistence type="predicted"/>
<evidence type="ECO:0008006" key="4">
    <source>
        <dbReference type="Google" id="ProtNLM"/>
    </source>
</evidence>